<evidence type="ECO:0000256" key="5">
    <source>
        <dbReference type="SAM" id="SignalP"/>
    </source>
</evidence>
<dbReference type="InterPro" id="IPR001611">
    <property type="entry name" value="Leu-rich_rpt"/>
</dbReference>
<keyword evidence="1" id="KW-0433">Leucine-rich repeat</keyword>
<dbReference type="Pfam" id="PF13855">
    <property type="entry name" value="LRR_8"/>
    <property type="match status" value="1"/>
</dbReference>
<feature type="transmembrane region" description="Helical" evidence="4">
    <location>
        <begin position="458"/>
        <end position="481"/>
    </location>
</feature>
<evidence type="ECO:0000256" key="4">
    <source>
        <dbReference type="SAM" id="Phobius"/>
    </source>
</evidence>
<feature type="domain" description="LRRCT" evidence="6">
    <location>
        <begin position="386"/>
        <end position="438"/>
    </location>
</feature>
<dbReference type="PROSITE" id="PS51450">
    <property type="entry name" value="LRR"/>
    <property type="match status" value="1"/>
</dbReference>
<keyword evidence="2 5" id="KW-0732">Signal</keyword>
<evidence type="ECO:0000256" key="1">
    <source>
        <dbReference type="ARBA" id="ARBA00022614"/>
    </source>
</evidence>
<accession>T1JBN9</accession>
<reference evidence="8" key="1">
    <citation type="submission" date="2011-05" db="EMBL/GenBank/DDBJ databases">
        <authorList>
            <person name="Richards S.R."/>
            <person name="Qu J."/>
            <person name="Jiang H."/>
            <person name="Jhangiani S.N."/>
            <person name="Agravi P."/>
            <person name="Goodspeed R."/>
            <person name="Gross S."/>
            <person name="Mandapat C."/>
            <person name="Jackson L."/>
            <person name="Mathew T."/>
            <person name="Pu L."/>
            <person name="Thornton R."/>
            <person name="Saada N."/>
            <person name="Wilczek-Boney K.B."/>
            <person name="Lee S."/>
            <person name="Kovar C."/>
            <person name="Wu Y."/>
            <person name="Scherer S.E."/>
            <person name="Worley K.C."/>
            <person name="Muzny D.M."/>
            <person name="Gibbs R."/>
        </authorList>
    </citation>
    <scope>NUCLEOTIDE SEQUENCE</scope>
    <source>
        <strain evidence="8">Brora</strain>
    </source>
</reference>
<evidence type="ECO:0000256" key="3">
    <source>
        <dbReference type="ARBA" id="ARBA00022737"/>
    </source>
</evidence>
<evidence type="ECO:0000259" key="6">
    <source>
        <dbReference type="SMART" id="SM00082"/>
    </source>
</evidence>
<dbReference type="InterPro" id="IPR000483">
    <property type="entry name" value="Cys-rich_flank_reg_C"/>
</dbReference>
<dbReference type="InterPro" id="IPR050328">
    <property type="entry name" value="Dev_Immune_Receptor"/>
</dbReference>
<keyword evidence="8" id="KW-1185">Reference proteome</keyword>
<dbReference type="Gene3D" id="3.80.10.10">
    <property type="entry name" value="Ribonuclease Inhibitor"/>
    <property type="match status" value="2"/>
</dbReference>
<dbReference type="AlphaFoldDB" id="T1JBN9"/>
<dbReference type="PANTHER" id="PTHR24373:SF275">
    <property type="entry name" value="TIR DOMAIN-CONTAINING PROTEIN"/>
    <property type="match status" value="1"/>
</dbReference>
<name>T1JBN9_STRMM</name>
<feature type="signal peptide" evidence="5">
    <location>
        <begin position="1"/>
        <end position="17"/>
    </location>
</feature>
<dbReference type="SUPFAM" id="SSF52058">
    <property type="entry name" value="L domain-like"/>
    <property type="match status" value="1"/>
</dbReference>
<dbReference type="Proteomes" id="UP000014500">
    <property type="component" value="Unassembled WGS sequence"/>
</dbReference>
<organism evidence="7 8">
    <name type="scientific">Strigamia maritima</name>
    <name type="common">European centipede</name>
    <name type="synonym">Geophilus maritimus</name>
    <dbReference type="NCBI Taxonomy" id="126957"/>
    <lineage>
        <taxon>Eukaryota</taxon>
        <taxon>Metazoa</taxon>
        <taxon>Ecdysozoa</taxon>
        <taxon>Arthropoda</taxon>
        <taxon>Myriapoda</taxon>
        <taxon>Chilopoda</taxon>
        <taxon>Pleurostigmophora</taxon>
        <taxon>Geophilomorpha</taxon>
        <taxon>Linotaeniidae</taxon>
        <taxon>Strigamia</taxon>
    </lineage>
</organism>
<keyword evidence="4" id="KW-0472">Membrane</keyword>
<evidence type="ECO:0000313" key="8">
    <source>
        <dbReference type="Proteomes" id="UP000014500"/>
    </source>
</evidence>
<reference evidence="7" key="2">
    <citation type="submission" date="2015-02" db="UniProtKB">
        <authorList>
            <consortium name="EnsemblMetazoa"/>
        </authorList>
    </citation>
    <scope>IDENTIFICATION</scope>
</reference>
<protein>
    <recommendedName>
        <fullName evidence="6">LRRCT domain-containing protein</fullName>
    </recommendedName>
</protein>
<proteinExistence type="predicted"/>
<dbReference type="SMART" id="SM00369">
    <property type="entry name" value="LRR_TYP"/>
    <property type="match status" value="5"/>
</dbReference>
<dbReference type="EMBL" id="JH432016">
    <property type="status" value="NOT_ANNOTATED_CDS"/>
    <property type="molecule type" value="Genomic_DNA"/>
</dbReference>
<keyword evidence="4" id="KW-0812">Transmembrane</keyword>
<evidence type="ECO:0000256" key="2">
    <source>
        <dbReference type="ARBA" id="ARBA00022729"/>
    </source>
</evidence>
<dbReference type="PANTHER" id="PTHR24373">
    <property type="entry name" value="SLIT RELATED LEUCINE-RICH REPEAT NEURONAL PROTEIN"/>
    <property type="match status" value="1"/>
</dbReference>
<dbReference type="STRING" id="126957.T1JBN9"/>
<dbReference type="OMA" id="HISTITM"/>
<sequence length="543" mass="61458">MKLIETLFFCFLLQCDSDSDSDTQSSSCPHICSCTDSEGNQTANSWLVCNDFPQQIASSFTHLTIHSKKVKTLTAERLKPFTNLEYLALNGLEMEEIDDDTFEQFDQLRNLKVTSNKLTRIDDATLRNCSNLVDLSLKSNFIRTISTNAFRHLERLQRLDLSRNLVTQLPDLLPASLVELDASDNSIVRLPHVRVLLSRLHRLDLCANHFARYEADNFVAPRLAYLCLGDRVHVVNASAFDWGQEGSASAMRSLEISSETLSVDSLIDSLRRMTALQSLSLSHVTIPSEIRADFRLKELRTLNLKNVSCHVNGSDDLFVFQLAAHVQTLCLDGSPQIARILLSADENLRKFETIINLQLNNVDLSGITSRQFDFLKNLRTLSLLGNPLMCDCALDWLVQRVHNNSLLVANPEQILCAFPADLRGLHLFSEDVTGKLCRDDVNHEDRDVLRAPVTIYHVVYVLIAMTGLLIVAFLIVIILLCKTRWRRAPRETRVVYRSGYSLDLLPAEDQISEFSARVAASNDEIKDPRPYSTLTFHPRREQN</sequence>
<dbReference type="InterPro" id="IPR032675">
    <property type="entry name" value="LRR_dom_sf"/>
</dbReference>
<dbReference type="eggNOG" id="KOG0619">
    <property type="taxonomic scope" value="Eukaryota"/>
</dbReference>
<dbReference type="PhylomeDB" id="T1JBN9"/>
<dbReference type="HOGENOM" id="CLU_501879_0_0_1"/>
<keyword evidence="3" id="KW-0677">Repeat</keyword>
<dbReference type="EnsemblMetazoa" id="SMAR011191-RA">
    <property type="protein sequence ID" value="SMAR011191-PA"/>
    <property type="gene ID" value="SMAR011191"/>
</dbReference>
<dbReference type="SMART" id="SM00082">
    <property type="entry name" value="LRRCT"/>
    <property type="match status" value="1"/>
</dbReference>
<feature type="chain" id="PRO_5004590470" description="LRRCT domain-containing protein" evidence="5">
    <location>
        <begin position="18"/>
        <end position="543"/>
    </location>
</feature>
<dbReference type="InterPro" id="IPR003591">
    <property type="entry name" value="Leu-rich_rpt_typical-subtyp"/>
</dbReference>
<evidence type="ECO:0000313" key="7">
    <source>
        <dbReference type="EnsemblMetazoa" id="SMAR011191-PA"/>
    </source>
</evidence>
<keyword evidence="4" id="KW-1133">Transmembrane helix</keyword>